<feature type="compositionally biased region" description="Low complexity" evidence="1">
    <location>
        <begin position="35"/>
        <end position="48"/>
    </location>
</feature>
<dbReference type="RefSeq" id="WP_275813928.1">
    <property type="nucleotide sequence ID" value="NZ_BAAANM010000003.1"/>
</dbReference>
<dbReference type="Proteomes" id="UP001220022">
    <property type="component" value="Unassembled WGS sequence"/>
</dbReference>
<name>A0ABT5Z1F2_9ACTN</name>
<feature type="compositionally biased region" description="Basic and acidic residues" evidence="1">
    <location>
        <begin position="14"/>
        <end position="34"/>
    </location>
</feature>
<dbReference type="EMBL" id="JARHTQ010000008">
    <property type="protein sequence ID" value="MDF2256890.1"/>
    <property type="molecule type" value="Genomic_DNA"/>
</dbReference>
<feature type="region of interest" description="Disordered" evidence="1">
    <location>
        <begin position="1"/>
        <end position="50"/>
    </location>
</feature>
<gene>
    <name evidence="2" type="ORF">P2L57_14520</name>
</gene>
<evidence type="ECO:0000256" key="1">
    <source>
        <dbReference type="SAM" id="MobiDB-lite"/>
    </source>
</evidence>
<evidence type="ECO:0000313" key="2">
    <source>
        <dbReference type="EMBL" id="MDF2256890.1"/>
    </source>
</evidence>
<keyword evidence="3" id="KW-1185">Reference proteome</keyword>
<proteinExistence type="predicted"/>
<protein>
    <submittedName>
        <fullName evidence="2">Uncharacterized protein</fullName>
    </submittedName>
</protein>
<accession>A0ABT5Z1F2</accession>
<reference evidence="2 3" key="1">
    <citation type="submission" date="2023-03" db="EMBL/GenBank/DDBJ databases">
        <title>Draft genome sequence of type strain Streptomyces ferralitis JCM 14344.</title>
        <authorList>
            <person name="Klaysubun C."/>
            <person name="Duangmal K."/>
        </authorList>
    </citation>
    <scope>NUCLEOTIDE SEQUENCE [LARGE SCALE GENOMIC DNA]</scope>
    <source>
        <strain evidence="2 3">JCM 14344</strain>
    </source>
</reference>
<organism evidence="2 3">
    <name type="scientific">Streptantibioticus ferralitis</name>
    <dbReference type="NCBI Taxonomy" id="236510"/>
    <lineage>
        <taxon>Bacteria</taxon>
        <taxon>Bacillati</taxon>
        <taxon>Actinomycetota</taxon>
        <taxon>Actinomycetes</taxon>
        <taxon>Kitasatosporales</taxon>
        <taxon>Streptomycetaceae</taxon>
        <taxon>Streptantibioticus</taxon>
    </lineage>
</organism>
<evidence type="ECO:0000313" key="3">
    <source>
        <dbReference type="Proteomes" id="UP001220022"/>
    </source>
</evidence>
<sequence>MVTAIDQRVSGLLDDERPRAGRGADGERDVRGARAEGAGQRAAGDGAASVPGVARRTSRLAGVGPDVLAQIAVAAGWRALDVARAVRAGVGVAVAAL</sequence>
<comment type="caution">
    <text evidence="2">The sequence shown here is derived from an EMBL/GenBank/DDBJ whole genome shotgun (WGS) entry which is preliminary data.</text>
</comment>